<evidence type="ECO:0000256" key="1">
    <source>
        <dbReference type="ARBA" id="ARBA00004417"/>
    </source>
</evidence>
<evidence type="ECO:0000256" key="5">
    <source>
        <dbReference type="ARBA" id="ARBA00022519"/>
    </source>
</evidence>
<evidence type="ECO:0000259" key="10">
    <source>
        <dbReference type="PROSITE" id="PS50893"/>
    </source>
</evidence>
<protein>
    <submittedName>
        <fullName evidence="11">Dipeptide/oligopeptide/nickel ABC transporter ATP-binding protein</fullName>
    </submittedName>
</protein>
<dbReference type="PANTHER" id="PTHR43297">
    <property type="entry name" value="OLIGOPEPTIDE TRANSPORT ATP-BINDING PROTEIN APPD"/>
    <property type="match status" value="1"/>
</dbReference>
<dbReference type="GO" id="GO:0005524">
    <property type="term" value="F:ATP binding"/>
    <property type="evidence" value="ECO:0007669"/>
    <property type="project" value="UniProtKB-KW"/>
</dbReference>
<dbReference type="SMART" id="SM00382">
    <property type="entry name" value="AAA"/>
    <property type="match status" value="1"/>
</dbReference>
<dbReference type="GO" id="GO:0005886">
    <property type="term" value="C:plasma membrane"/>
    <property type="evidence" value="ECO:0007669"/>
    <property type="project" value="UniProtKB-SubCell"/>
</dbReference>
<dbReference type="PROSITE" id="PS50893">
    <property type="entry name" value="ABC_TRANSPORTER_2"/>
    <property type="match status" value="1"/>
</dbReference>
<name>A0A6B9GGZ7_PANCY</name>
<dbReference type="SUPFAM" id="SSF52540">
    <property type="entry name" value="P-loop containing nucleoside triphosphate hydrolases"/>
    <property type="match status" value="1"/>
</dbReference>
<dbReference type="RefSeq" id="WP_208718508.1">
    <property type="nucleotide sequence ID" value="NZ_CP024770.1"/>
</dbReference>
<evidence type="ECO:0000256" key="8">
    <source>
        <dbReference type="ARBA" id="ARBA00022967"/>
    </source>
</evidence>
<keyword evidence="6" id="KW-0547">Nucleotide-binding</keyword>
<evidence type="ECO:0000313" key="12">
    <source>
        <dbReference type="Proteomes" id="UP000502005"/>
    </source>
</evidence>
<gene>
    <name evidence="11" type="ORF">CUN67_27035</name>
</gene>
<accession>A0A6B9GGZ7</accession>
<dbReference type="GO" id="GO:0055085">
    <property type="term" value="P:transmembrane transport"/>
    <property type="evidence" value="ECO:0007669"/>
    <property type="project" value="UniProtKB-ARBA"/>
</dbReference>
<dbReference type="Proteomes" id="UP000502005">
    <property type="component" value="Plasmid pNE1B"/>
</dbReference>
<evidence type="ECO:0000256" key="3">
    <source>
        <dbReference type="ARBA" id="ARBA00022448"/>
    </source>
</evidence>
<geneLocation type="plasmid" evidence="12">
    <name>pne1b</name>
</geneLocation>
<dbReference type="PROSITE" id="PS00211">
    <property type="entry name" value="ABC_TRANSPORTER_1"/>
    <property type="match status" value="1"/>
</dbReference>
<evidence type="ECO:0000256" key="9">
    <source>
        <dbReference type="ARBA" id="ARBA00023136"/>
    </source>
</evidence>
<keyword evidence="3" id="KW-0813">Transport</keyword>
<keyword evidence="5" id="KW-0997">Cell inner membrane</keyword>
<dbReference type="PANTHER" id="PTHR43297:SF14">
    <property type="entry name" value="ATPASE AAA-TYPE CORE DOMAIN-CONTAINING PROTEIN"/>
    <property type="match status" value="1"/>
</dbReference>
<evidence type="ECO:0000256" key="2">
    <source>
        <dbReference type="ARBA" id="ARBA00006526"/>
    </source>
</evidence>
<keyword evidence="8" id="KW-1278">Translocase</keyword>
<dbReference type="Gene3D" id="3.40.50.300">
    <property type="entry name" value="P-loop containing nucleotide triphosphate hydrolases"/>
    <property type="match status" value="1"/>
</dbReference>
<evidence type="ECO:0000313" key="11">
    <source>
        <dbReference type="EMBL" id="QGY32606.1"/>
    </source>
</evidence>
<comment type="subcellular location">
    <subcellularLocation>
        <location evidence="1">Cell inner membrane</location>
        <topology evidence="1">Peripheral membrane protein</topology>
    </subcellularLocation>
</comment>
<proteinExistence type="inferred from homology"/>
<dbReference type="InterPro" id="IPR017871">
    <property type="entry name" value="ABC_transporter-like_CS"/>
</dbReference>
<dbReference type="GO" id="GO:0016887">
    <property type="term" value="F:ATP hydrolysis activity"/>
    <property type="evidence" value="ECO:0007669"/>
    <property type="project" value="InterPro"/>
</dbReference>
<dbReference type="InterPro" id="IPR050388">
    <property type="entry name" value="ABC_Ni/Peptide_Import"/>
</dbReference>
<reference evidence="11 12" key="1">
    <citation type="submission" date="2017-11" db="EMBL/GenBank/DDBJ databases">
        <title>Genome sequence of Pantoea cypripedii NE1.</title>
        <authorList>
            <person name="Nascimento F.X."/>
        </authorList>
    </citation>
    <scope>NUCLEOTIDE SEQUENCE [LARGE SCALE GENOMIC DNA]</scope>
    <source>
        <strain evidence="11 12">NE1</strain>
        <plasmid evidence="12">pne1b</plasmid>
    </source>
</reference>
<dbReference type="Pfam" id="PF00005">
    <property type="entry name" value="ABC_tran"/>
    <property type="match status" value="1"/>
</dbReference>
<keyword evidence="7 11" id="KW-0067">ATP-binding</keyword>
<sequence length="262" mass="28474">MALLEVENLTIRYRGQHQAAVKQLSFTIEAGETLALVGESGSGKTTTGYALLGLLPAGAHTTADRLQFEGQDIRHLSESALRQLRGGRVGMIFQDALSALNPLMKVGDQIAESVRLHQQVGRKEARLRALALLHKVRIPMADQRYASYPHQLSGGMRQRVVIAMALAGNPALLIADEPTTALDVTIQAQIIRLLAAIQQETGTAILLITHDLGVVAELADRVAVLRHGECLETQSAQRLYQHPQHAYTRQLLNARPLAGGQL</sequence>
<comment type="similarity">
    <text evidence="2">Belongs to the ABC transporter superfamily. Drug exporter-2 (TC 3.A.1.117) family.</text>
</comment>
<dbReference type="CDD" id="cd03257">
    <property type="entry name" value="ABC_NikE_OppD_transporters"/>
    <property type="match status" value="1"/>
</dbReference>
<organism evidence="11 12">
    <name type="scientific">Pantoea cypripedii</name>
    <name type="common">Pectobacterium cypripedii</name>
    <name type="synonym">Erwinia cypripedii</name>
    <dbReference type="NCBI Taxonomy" id="55209"/>
    <lineage>
        <taxon>Bacteria</taxon>
        <taxon>Pseudomonadati</taxon>
        <taxon>Pseudomonadota</taxon>
        <taxon>Gammaproteobacteria</taxon>
        <taxon>Enterobacterales</taxon>
        <taxon>Erwiniaceae</taxon>
        <taxon>Pantoea</taxon>
    </lineage>
</organism>
<dbReference type="InterPro" id="IPR003439">
    <property type="entry name" value="ABC_transporter-like_ATP-bd"/>
</dbReference>
<dbReference type="FunFam" id="3.40.50.300:FF:000016">
    <property type="entry name" value="Oligopeptide ABC transporter ATP-binding component"/>
    <property type="match status" value="1"/>
</dbReference>
<keyword evidence="4" id="KW-1003">Cell membrane</keyword>
<dbReference type="InterPro" id="IPR003593">
    <property type="entry name" value="AAA+_ATPase"/>
</dbReference>
<feature type="domain" description="ABC transporter" evidence="10">
    <location>
        <begin position="4"/>
        <end position="252"/>
    </location>
</feature>
<keyword evidence="11" id="KW-0614">Plasmid</keyword>
<evidence type="ECO:0000256" key="7">
    <source>
        <dbReference type="ARBA" id="ARBA00022840"/>
    </source>
</evidence>
<evidence type="ECO:0000256" key="6">
    <source>
        <dbReference type="ARBA" id="ARBA00022741"/>
    </source>
</evidence>
<evidence type="ECO:0000256" key="4">
    <source>
        <dbReference type="ARBA" id="ARBA00022475"/>
    </source>
</evidence>
<dbReference type="EMBL" id="CP024770">
    <property type="protein sequence ID" value="QGY32606.1"/>
    <property type="molecule type" value="Genomic_DNA"/>
</dbReference>
<dbReference type="AlphaFoldDB" id="A0A6B9GGZ7"/>
<dbReference type="InterPro" id="IPR027417">
    <property type="entry name" value="P-loop_NTPase"/>
</dbReference>
<keyword evidence="9" id="KW-0472">Membrane</keyword>